<dbReference type="RefSeq" id="WP_062796923.1">
    <property type="nucleotide sequence ID" value="NZ_CP014844.1"/>
</dbReference>
<evidence type="ECO:0000256" key="2">
    <source>
        <dbReference type="ARBA" id="ARBA00004776"/>
    </source>
</evidence>
<dbReference type="GO" id="GO:0046872">
    <property type="term" value="F:metal ion binding"/>
    <property type="evidence" value="ECO:0007669"/>
    <property type="project" value="UniProtKB-KW"/>
</dbReference>
<evidence type="ECO:0000256" key="4">
    <source>
        <dbReference type="ARBA" id="ARBA00022723"/>
    </source>
</evidence>
<keyword evidence="4" id="KW-0479">Metal-binding</keyword>
<dbReference type="PANTHER" id="PTHR37425:SF1">
    <property type="entry name" value="OUTER MEMBRANE PROTEIN"/>
    <property type="match status" value="1"/>
</dbReference>
<gene>
    <name evidence="13" type="ORF">A2G96_03855</name>
</gene>
<dbReference type="InterPro" id="IPR010275">
    <property type="entry name" value="MepK"/>
</dbReference>
<dbReference type="PANTHER" id="PTHR37425">
    <property type="match status" value="1"/>
</dbReference>
<accession>A0A142JFT2</accession>
<evidence type="ECO:0000256" key="10">
    <source>
        <dbReference type="ARBA" id="ARBA00093448"/>
    </source>
</evidence>
<dbReference type="STRING" id="1796606.A2G96_03855"/>
<evidence type="ECO:0000256" key="5">
    <source>
        <dbReference type="ARBA" id="ARBA00022729"/>
    </source>
</evidence>
<dbReference type="Pfam" id="PF05951">
    <property type="entry name" value="Peptidase_M15_2"/>
    <property type="match status" value="1"/>
</dbReference>
<evidence type="ECO:0000256" key="1">
    <source>
        <dbReference type="ARBA" id="ARBA00001947"/>
    </source>
</evidence>
<comment type="pathway">
    <text evidence="2">Cell wall biogenesis; cell wall polysaccharide biosynthesis.</text>
</comment>
<dbReference type="OrthoDB" id="9782994at2"/>
<dbReference type="InterPro" id="IPR009045">
    <property type="entry name" value="Zn_M74/Hedgehog-like"/>
</dbReference>
<sequence length="207" mass="22431">MTDATRKARRRFLHTTGTLALAAGLMPLAPRGALASVPGNLPANLPGNLPANQALAGLPDARTLAFDHTHTGERVSLVYAVGERFVPEALTTLNGFLRDHYSGKVGTIDPQLFDLLFQVRRELGTDKPFQVISGYRSPATNSRLRNSRGGGVAKHSLHMDGKAIDIRLAGVSLADVRDAAKSLQRGGVGYYESDQFVHLDTGRVRYW</sequence>
<dbReference type="EMBL" id="CP014844">
    <property type="protein sequence ID" value="AMR76944.1"/>
    <property type="molecule type" value="Genomic_DNA"/>
</dbReference>
<dbReference type="Gene3D" id="3.30.1380.10">
    <property type="match status" value="1"/>
</dbReference>
<dbReference type="Proteomes" id="UP000075238">
    <property type="component" value="Chromosome 1"/>
</dbReference>
<proteinExistence type="inferred from homology"/>
<keyword evidence="7" id="KW-0862">Zinc</keyword>
<organism evidence="13 14">
    <name type="scientific">Cupriavidus nantongensis</name>
    <dbReference type="NCBI Taxonomy" id="1796606"/>
    <lineage>
        <taxon>Bacteria</taxon>
        <taxon>Pseudomonadati</taxon>
        <taxon>Pseudomonadota</taxon>
        <taxon>Betaproteobacteria</taxon>
        <taxon>Burkholderiales</taxon>
        <taxon>Burkholderiaceae</taxon>
        <taxon>Cupriavidus</taxon>
    </lineage>
</organism>
<name>A0A142JFT2_9BURK</name>
<keyword evidence="14" id="KW-1185">Reference proteome</keyword>
<evidence type="ECO:0000256" key="8">
    <source>
        <dbReference type="ARBA" id="ARBA00023049"/>
    </source>
</evidence>
<dbReference type="GO" id="GO:0071555">
    <property type="term" value="P:cell wall organization"/>
    <property type="evidence" value="ECO:0007669"/>
    <property type="project" value="UniProtKB-KW"/>
</dbReference>
<dbReference type="SUPFAM" id="SSF55166">
    <property type="entry name" value="Hedgehog/DD-peptidase"/>
    <property type="match status" value="1"/>
</dbReference>
<dbReference type="PROSITE" id="PS51318">
    <property type="entry name" value="TAT"/>
    <property type="match status" value="1"/>
</dbReference>
<comment type="similarity">
    <text evidence="10">Belongs to the peptidase M15 family.</text>
</comment>
<dbReference type="KEGG" id="cnan:A2G96_03855"/>
<feature type="signal peptide" evidence="12">
    <location>
        <begin position="1"/>
        <end position="35"/>
    </location>
</feature>
<dbReference type="GO" id="GO:0008237">
    <property type="term" value="F:metallopeptidase activity"/>
    <property type="evidence" value="ECO:0007669"/>
    <property type="project" value="UniProtKB-KW"/>
</dbReference>
<keyword evidence="3" id="KW-0645">Protease</keyword>
<evidence type="ECO:0000313" key="13">
    <source>
        <dbReference type="EMBL" id="AMR76944.1"/>
    </source>
</evidence>
<keyword evidence="8" id="KW-0482">Metalloprotease</keyword>
<feature type="chain" id="PRO_5007497895" description="Murein endopeptidase K" evidence="12">
    <location>
        <begin position="36"/>
        <end position="207"/>
    </location>
</feature>
<dbReference type="AlphaFoldDB" id="A0A142JFT2"/>
<dbReference type="InterPro" id="IPR006311">
    <property type="entry name" value="TAT_signal"/>
</dbReference>
<dbReference type="GO" id="GO:0006508">
    <property type="term" value="P:proteolysis"/>
    <property type="evidence" value="ECO:0007669"/>
    <property type="project" value="UniProtKB-KW"/>
</dbReference>
<evidence type="ECO:0000256" key="6">
    <source>
        <dbReference type="ARBA" id="ARBA00022801"/>
    </source>
</evidence>
<evidence type="ECO:0000256" key="7">
    <source>
        <dbReference type="ARBA" id="ARBA00022833"/>
    </source>
</evidence>
<dbReference type="CDD" id="cd14844">
    <property type="entry name" value="Zn-DD-carboxypeptidase_like"/>
    <property type="match status" value="1"/>
</dbReference>
<evidence type="ECO:0000256" key="3">
    <source>
        <dbReference type="ARBA" id="ARBA00022670"/>
    </source>
</evidence>
<keyword evidence="6" id="KW-0378">Hydrolase</keyword>
<reference evidence="13 14" key="1">
    <citation type="submission" date="2016-03" db="EMBL/GenBank/DDBJ databases">
        <title>Complete genome sequence of a novel chlorpyrifos degrading bacterium, Cupriavidus nantongensis sp. X1.</title>
        <authorList>
            <person name="Fang L."/>
        </authorList>
    </citation>
    <scope>NUCLEOTIDE SEQUENCE [LARGE SCALE GENOMIC DNA]</scope>
    <source>
        <strain evidence="13 14">X1</strain>
    </source>
</reference>
<evidence type="ECO:0000313" key="14">
    <source>
        <dbReference type="Proteomes" id="UP000075238"/>
    </source>
</evidence>
<protein>
    <recommendedName>
        <fullName evidence="11">Murein endopeptidase K</fullName>
    </recommendedName>
</protein>
<evidence type="ECO:0000256" key="9">
    <source>
        <dbReference type="ARBA" id="ARBA00023316"/>
    </source>
</evidence>
<evidence type="ECO:0000256" key="11">
    <source>
        <dbReference type="ARBA" id="ARBA00093666"/>
    </source>
</evidence>
<keyword evidence="5 12" id="KW-0732">Signal</keyword>
<evidence type="ECO:0000256" key="12">
    <source>
        <dbReference type="SAM" id="SignalP"/>
    </source>
</evidence>
<comment type="cofactor">
    <cofactor evidence="1">
        <name>Zn(2+)</name>
        <dbReference type="ChEBI" id="CHEBI:29105"/>
    </cofactor>
</comment>
<keyword evidence="9" id="KW-0961">Cell wall biogenesis/degradation</keyword>